<comment type="caution">
    <text evidence="5">The sequence shown here is derived from an EMBL/GenBank/DDBJ whole genome shotgun (WGS) entry which is preliminary data.</text>
</comment>
<sequence length="108" mass="12284">MIPADLHREHQEGLFLGKPVILLSYDDTGNVHINKAAVEECFLTPNIRNMQVYLISVFGEKRKGKSFLMNYMIRALQNQVQENTFSLGAEDEDLQGFQWEAGPQGITK</sequence>
<reference evidence="5" key="1">
    <citation type="thesis" date="2020" institute="ProQuest LLC" country="789 East Eisenhower Parkway, Ann Arbor, MI, USA">
        <title>Comparative Genomics and Chromosome Evolution.</title>
        <authorList>
            <person name="Mudd A.B."/>
        </authorList>
    </citation>
    <scope>NUCLEOTIDE SEQUENCE</scope>
    <source>
        <strain evidence="5">Female2</strain>
        <tissue evidence="5">Blood</tissue>
    </source>
</reference>
<dbReference type="Pfam" id="PF02263">
    <property type="entry name" value="GBP"/>
    <property type="match status" value="1"/>
</dbReference>
<dbReference type="AlphaFoldDB" id="A0A8T2JBV1"/>
<dbReference type="Gene3D" id="3.40.50.300">
    <property type="entry name" value="P-loop containing nucleotide triphosphate hydrolases"/>
    <property type="match status" value="1"/>
</dbReference>
<evidence type="ECO:0000313" key="5">
    <source>
        <dbReference type="EMBL" id="KAG8441163.1"/>
    </source>
</evidence>
<gene>
    <name evidence="5" type="ORF">GDO86_006777</name>
</gene>
<organism evidence="5 6">
    <name type="scientific">Hymenochirus boettgeri</name>
    <name type="common">Congo dwarf clawed frog</name>
    <dbReference type="NCBI Taxonomy" id="247094"/>
    <lineage>
        <taxon>Eukaryota</taxon>
        <taxon>Metazoa</taxon>
        <taxon>Chordata</taxon>
        <taxon>Craniata</taxon>
        <taxon>Vertebrata</taxon>
        <taxon>Euteleostomi</taxon>
        <taxon>Amphibia</taxon>
        <taxon>Batrachia</taxon>
        <taxon>Anura</taxon>
        <taxon>Pipoidea</taxon>
        <taxon>Pipidae</taxon>
        <taxon>Pipinae</taxon>
        <taxon>Hymenochirus</taxon>
    </lineage>
</organism>
<dbReference type="OrthoDB" id="7788754at2759"/>
<proteinExistence type="inferred from homology"/>
<evidence type="ECO:0000256" key="1">
    <source>
        <dbReference type="ARBA" id="ARBA00022741"/>
    </source>
</evidence>
<keyword evidence="6" id="KW-1185">Reference proteome</keyword>
<feature type="domain" description="GB1/RHD3-type G" evidence="4">
    <location>
        <begin position="49"/>
        <end position="108"/>
    </location>
</feature>
<dbReference type="EMBL" id="JAACNH010000006">
    <property type="protein sequence ID" value="KAG8441162.1"/>
    <property type="molecule type" value="Genomic_DNA"/>
</dbReference>
<keyword evidence="2" id="KW-0342">GTP-binding</keyword>
<evidence type="ECO:0000256" key="2">
    <source>
        <dbReference type="ARBA" id="ARBA00023134"/>
    </source>
</evidence>
<dbReference type="InterPro" id="IPR030386">
    <property type="entry name" value="G_GB1_RHD3_dom"/>
</dbReference>
<feature type="non-terminal residue" evidence="5">
    <location>
        <position position="108"/>
    </location>
</feature>
<dbReference type="Proteomes" id="UP000812440">
    <property type="component" value="Chromosome 3"/>
</dbReference>
<dbReference type="InterPro" id="IPR015894">
    <property type="entry name" value="Guanylate-bd_N"/>
</dbReference>
<dbReference type="InterPro" id="IPR027417">
    <property type="entry name" value="P-loop_NTPase"/>
</dbReference>
<dbReference type="PANTHER" id="PTHR10751">
    <property type="entry name" value="GUANYLATE BINDING PROTEIN"/>
    <property type="match status" value="1"/>
</dbReference>
<comment type="similarity">
    <text evidence="3">Belongs to the TRAFAC class dynamin-like GTPase superfamily. GB1/RHD3 GTPase family.</text>
</comment>
<evidence type="ECO:0000313" key="6">
    <source>
        <dbReference type="Proteomes" id="UP000812440"/>
    </source>
</evidence>
<dbReference type="GO" id="GO:0003924">
    <property type="term" value="F:GTPase activity"/>
    <property type="evidence" value="ECO:0007669"/>
    <property type="project" value="InterPro"/>
</dbReference>
<dbReference type="EMBL" id="JAACNH010000006">
    <property type="protein sequence ID" value="KAG8441163.1"/>
    <property type="molecule type" value="Genomic_DNA"/>
</dbReference>
<evidence type="ECO:0000259" key="4">
    <source>
        <dbReference type="PROSITE" id="PS51715"/>
    </source>
</evidence>
<protein>
    <recommendedName>
        <fullName evidence="4">GB1/RHD3-type G domain-containing protein</fullName>
    </recommendedName>
</protein>
<keyword evidence="1" id="KW-0547">Nucleotide-binding</keyword>
<accession>A0A8T2JBV1</accession>
<evidence type="ECO:0000256" key="3">
    <source>
        <dbReference type="PROSITE-ProRule" id="PRU01052"/>
    </source>
</evidence>
<name>A0A8T2JBV1_9PIPI</name>
<dbReference type="PROSITE" id="PS51715">
    <property type="entry name" value="G_GB1_RHD3"/>
    <property type="match status" value="1"/>
</dbReference>
<dbReference type="GO" id="GO:0005525">
    <property type="term" value="F:GTP binding"/>
    <property type="evidence" value="ECO:0007669"/>
    <property type="project" value="UniProtKB-KW"/>
</dbReference>